<evidence type="ECO:0000313" key="3">
    <source>
        <dbReference type="Proteomes" id="UP000254765"/>
    </source>
</evidence>
<dbReference type="Gene3D" id="3.40.50.12780">
    <property type="entry name" value="N-terminal domain of ligase-like"/>
    <property type="match status" value="1"/>
</dbReference>
<dbReference type="EMBL" id="UGYK01000002">
    <property type="protein sequence ID" value="SUI81188.1"/>
    <property type="molecule type" value="Genomic_DNA"/>
</dbReference>
<dbReference type="Pfam" id="PF00501">
    <property type="entry name" value="AMP-binding"/>
    <property type="match status" value="1"/>
</dbReference>
<evidence type="ECO:0000313" key="2">
    <source>
        <dbReference type="EMBL" id="SUI81188.1"/>
    </source>
</evidence>
<dbReference type="GO" id="GO:0016874">
    <property type="term" value="F:ligase activity"/>
    <property type="evidence" value="ECO:0007669"/>
    <property type="project" value="UniProtKB-KW"/>
</dbReference>
<dbReference type="Proteomes" id="UP000254765">
    <property type="component" value="Unassembled WGS sequence"/>
</dbReference>
<proteinExistence type="predicted"/>
<sequence>MKHSLAELIRDADINYPNRTALIFKDHHYSYHDIWMRVCAIAAGMRHRGLQPGDRVVICLGNHPDSLAAFWAAAKARCLSFSGRYRYGRE</sequence>
<keyword evidence="2" id="KW-0436">Ligase</keyword>
<dbReference type="AlphaFoldDB" id="A0A380AIA1"/>
<accession>A0A380AIA1</accession>
<dbReference type="InterPro" id="IPR050237">
    <property type="entry name" value="ATP-dep_AMP-bd_enzyme"/>
</dbReference>
<dbReference type="SUPFAM" id="SSF56801">
    <property type="entry name" value="Acetyl-CoA synthetase-like"/>
    <property type="match status" value="1"/>
</dbReference>
<organism evidence="2 3">
    <name type="scientific">Serratia marcescens</name>
    <dbReference type="NCBI Taxonomy" id="615"/>
    <lineage>
        <taxon>Bacteria</taxon>
        <taxon>Pseudomonadati</taxon>
        <taxon>Pseudomonadota</taxon>
        <taxon>Gammaproteobacteria</taxon>
        <taxon>Enterobacterales</taxon>
        <taxon>Yersiniaceae</taxon>
        <taxon>Serratia</taxon>
    </lineage>
</organism>
<name>A0A380AIA1_SERMA</name>
<protein>
    <submittedName>
        <fullName evidence="2">Long-chain-fatty-acid--CoA ligase</fullName>
    </submittedName>
</protein>
<evidence type="ECO:0000259" key="1">
    <source>
        <dbReference type="Pfam" id="PF00501"/>
    </source>
</evidence>
<dbReference type="PANTHER" id="PTHR43767">
    <property type="entry name" value="LONG-CHAIN-FATTY-ACID--COA LIGASE"/>
    <property type="match status" value="1"/>
</dbReference>
<reference evidence="2 3" key="1">
    <citation type="submission" date="2018-06" db="EMBL/GenBank/DDBJ databases">
        <authorList>
            <consortium name="Pathogen Informatics"/>
            <person name="Doyle S."/>
        </authorList>
    </citation>
    <scope>NUCLEOTIDE SEQUENCE [LARGE SCALE GENOMIC DNA]</scope>
    <source>
        <strain evidence="2 3">NCTC10211</strain>
    </source>
</reference>
<feature type="domain" description="AMP-dependent synthetase/ligase" evidence="1">
    <location>
        <begin position="15"/>
        <end position="78"/>
    </location>
</feature>
<gene>
    <name evidence="2" type="ORF">NCTC10211_05146</name>
</gene>
<dbReference type="InterPro" id="IPR000873">
    <property type="entry name" value="AMP-dep_synth/lig_dom"/>
</dbReference>
<dbReference type="PANTHER" id="PTHR43767:SF1">
    <property type="entry name" value="NONRIBOSOMAL PEPTIDE SYNTHASE PES1 (EUROFUNG)-RELATED"/>
    <property type="match status" value="1"/>
</dbReference>
<dbReference type="InterPro" id="IPR042099">
    <property type="entry name" value="ANL_N_sf"/>
</dbReference>